<name>A0A6C0CP95_9ZZZZ</name>
<evidence type="ECO:0000256" key="1">
    <source>
        <dbReference type="SAM" id="Coils"/>
    </source>
</evidence>
<dbReference type="AlphaFoldDB" id="A0A6C0CP95"/>
<keyword evidence="1" id="KW-0175">Coiled coil</keyword>
<proteinExistence type="predicted"/>
<dbReference type="EMBL" id="MN739451">
    <property type="protein sequence ID" value="QHT05255.1"/>
    <property type="molecule type" value="Genomic_DNA"/>
</dbReference>
<sequence>MNTSENGHIEENLSLVNTVKHWVTIDNQIRALNKKLRELRNDKKEQNEMMIQVMKQNNIDNFTLKDGQIQHKKQTTREPLNQKTLFTILAKHPQLDDEQAKHLNQFIHDSRSSKEKDVIVRKISDGN</sequence>
<accession>A0A6C0CP95</accession>
<feature type="coiled-coil region" evidence="1">
    <location>
        <begin position="25"/>
        <end position="56"/>
    </location>
</feature>
<dbReference type="InterPro" id="IPR043918">
    <property type="entry name" value="DUF5760"/>
</dbReference>
<organism evidence="2">
    <name type="scientific">viral metagenome</name>
    <dbReference type="NCBI Taxonomy" id="1070528"/>
    <lineage>
        <taxon>unclassified sequences</taxon>
        <taxon>metagenomes</taxon>
        <taxon>organismal metagenomes</taxon>
    </lineage>
</organism>
<protein>
    <submittedName>
        <fullName evidence="2">Uncharacterized protein</fullName>
    </submittedName>
</protein>
<dbReference type="Pfam" id="PF19064">
    <property type="entry name" value="DUF5760"/>
    <property type="match status" value="1"/>
</dbReference>
<evidence type="ECO:0000313" key="2">
    <source>
        <dbReference type="EMBL" id="QHT05255.1"/>
    </source>
</evidence>
<reference evidence="2" key="1">
    <citation type="journal article" date="2020" name="Nature">
        <title>Giant virus diversity and host interactions through global metagenomics.</title>
        <authorList>
            <person name="Schulz F."/>
            <person name="Roux S."/>
            <person name="Paez-Espino D."/>
            <person name="Jungbluth S."/>
            <person name="Walsh D.A."/>
            <person name="Denef V.J."/>
            <person name="McMahon K.D."/>
            <person name="Konstantinidis K.T."/>
            <person name="Eloe-Fadrosh E.A."/>
            <person name="Kyrpides N.C."/>
            <person name="Woyke T."/>
        </authorList>
    </citation>
    <scope>NUCLEOTIDE SEQUENCE</scope>
    <source>
        <strain evidence="2">GVMAG-M-3300021375-17</strain>
    </source>
</reference>